<evidence type="ECO:0000256" key="2">
    <source>
        <dbReference type="ARBA" id="ARBA00022448"/>
    </source>
</evidence>
<organism evidence="8 10">
    <name type="scientific">Adineta steineri</name>
    <dbReference type="NCBI Taxonomy" id="433720"/>
    <lineage>
        <taxon>Eukaryota</taxon>
        <taxon>Metazoa</taxon>
        <taxon>Spiralia</taxon>
        <taxon>Gnathifera</taxon>
        <taxon>Rotifera</taxon>
        <taxon>Eurotatoria</taxon>
        <taxon>Bdelloidea</taxon>
        <taxon>Adinetida</taxon>
        <taxon>Adinetidae</taxon>
        <taxon>Adineta</taxon>
    </lineage>
</organism>
<evidence type="ECO:0000256" key="3">
    <source>
        <dbReference type="ARBA" id="ARBA00022692"/>
    </source>
</evidence>
<name>A0A814UBS6_9BILA</name>
<dbReference type="Proteomes" id="UP000663881">
    <property type="component" value="Unassembled WGS sequence"/>
</dbReference>
<feature type="transmembrane region" description="Helical" evidence="6">
    <location>
        <begin position="144"/>
        <end position="164"/>
    </location>
</feature>
<dbReference type="Pfam" id="PF07690">
    <property type="entry name" value="MFS_1"/>
    <property type="match status" value="1"/>
</dbReference>
<dbReference type="GO" id="GO:0005886">
    <property type="term" value="C:plasma membrane"/>
    <property type="evidence" value="ECO:0007669"/>
    <property type="project" value="TreeGrafter"/>
</dbReference>
<keyword evidence="2" id="KW-0813">Transport</keyword>
<feature type="transmembrane region" description="Helical" evidence="6">
    <location>
        <begin position="84"/>
        <end position="103"/>
    </location>
</feature>
<evidence type="ECO:0000259" key="7">
    <source>
        <dbReference type="PROSITE" id="PS50850"/>
    </source>
</evidence>
<feature type="transmembrane region" description="Helical" evidence="6">
    <location>
        <begin position="405"/>
        <end position="427"/>
    </location>
</feature>
<keyword evidence="3 6" id="KW-0812">Transmembrane</keyword>
<dbReference type="SUPFAM" id="SSF103473">
    <property type="entry name" value="MFS general substrate transporter"/>
    <property type="match status" value="1"/>
</dbReference>
<proteinExistence type="predicted"/>
<dbReference type="Gene3D" id="1.20.1250.20">
    <property type="entry name" value="MFS general substrate transporter like domains"/>
    <property type="match status" value="1"/>
</dbReference>
<feature type="transmembrane region" description="Helical" evidence="6">
    <location>
        <begin position="269"/>
        <end position="289"/>
    </location>
</feature>
<comment type="caution">
    <text evidence="8">The sequence shown here is derived from an EMBL/GenBank/DDBJ whole genome shotgun (WGS) entry which is preliminary data.</text>
</comment>
<dbReference type="PANTHER" id="PTHR23502">
    <property type="entry name" value="MAJOR FACILITATOR SUPERFAMILY"/>
    <property type="match status" value="1"/>
</dbReference>
<feature type="transmembrane region" description="Helical" evidence="6">
    <location>
        <begin position="176"/>
        <end position="198"/>
    </location>
</feature>
<dbReference type="Proteomes" id="UP000663891">
    <property type="component" value="Unassembled WGS sequence"/>
</dbReference>
<evidence type="ECO:0000313" key="8">
    <source>
        <dbReference type="EMBL" id="CAF1171900.1"/>
    </source>
</evidence>
<accession>A0A814UBS6</accession>
<dbReference type="InterPro" id="IPR011701">
    <property type="entry name" value="MFS"/>
</dbReference>
<gene>
    <name evidence="9" type="ORF">OKA104_LOCUS22337</name>
    <name evidence="8" type="ORF">VCS650_LOCUS23971</name>
</gene>
<keyword evidence="5 6" id="KW-0472">Membrane</keyword>
<dbReference type="InterPro" id="IPR020846">
    <property type="entry name" value="MFS_dom"/>
</dbReference>
<dbReference type="AlphaFoldDB" id="A0A814UBS6"/>
<dbReference type="PROSITE" id="PS50850">
    <property type="entry name" value="MFS"/>
    <property type="match status" value="1"/>
</dbReference>
<evidence type="ECO:0000256" key="6">
    <source>
        <dbReference type="SAM" id="Phobius"/>
    </source>
</evidence>
<feature type="transmembrane region" description="Helical" evidence="6">
    <location>
        <begin position="204"/>
        <end position="224"/>
    </location>
</feature>
<reference evidence="8" key="1">
    <citation type="submission" date="2021-02" db="EMBL/GenBank/DDBJ databases">
        <authorList>
            <person name="Nowell W R."/>
        </authorList>
    </citation>
    <scope>NUCLEOTIDE SEQUENCE</scope>
</reference>
<sequence length="488" mass="54157">MTTMVTDQKQIQVNNSDNLNDEERLRDENSKQDLSTVYDTYTTCNKNIILFIVVGLGFLSTFDKLIFVPALATVVQDLHTTETAGLLTTTAYMFGSCFCGLIWGVLSDYYGRRSIMIFALSGFLLSVATSYFSTNLNIFLVSRVFQGAFVSVAQILGPATIADIYQPSQRARSISLFYAVHFVGSLVGPTIGGPLSYYSGWRSTFILVEILAIFLFILYIVFVPETQQYIVVYKYYKTGTKLLEYDLLVKPELHNPCVALTYLKETTMLPYVFLLALGYMSMNTSQLFLPIELSKAPYNYTSDIIGILYLPLAIAKFSGSIIGGIASDYAAVKCKDTLKIDEGHVVPALLFSVLTPIGLIMYGWSFEYGIHASLPVIGIVLCAFGQTITRPGIYSFYTIKYQQCLASVIAANNFVQLLFTSIMLTFTAKIVESIGNGPYFTTIAVANIVSTIVPAMIVLRKIRLSRISEKISNQSTPLISTDARQYDK</sequence>
<comment type="subcellular location">
    <subcellularLocation>
        <location evidence="1">Membrane</location>
        <topology evidence="1">Multi-pass membrane protein</topology>
    </subcellularLocation>
</comment>
<feature type="transmembrane region" description="Helical" evidence="6">
    <location>
        <begin position="344"/>
        <end position="364"/>
    </location>
</feature>
<evidence type="ECO:0000256" key="5">
    <source>
        <dbReference type="ARBA" id="ARBA00023136"/>
    </source>
</evidence>
<evidence type="ECO:0000313" key="10">
    <source>
        <dbReference type="Proteomes" id="UP000663891"/>
    </source>
</evidence>
<dbReference type="EMBL" id="CAJOAY010001619">
    <property type="protein sequence ID" value="CAF3866403.1"/>
    <property type="molecule type" value="Genomic_DNA"/>
</dbReference>
<keyword evidence="4 6" id="KW-1133">Transmembrane helix</keyword>
<feature type="transmembrane region" description="Helical" evidence="6">
    <location>
        <begin position="309"/>
        <end position="332"/>
    </location>
</feature>
<dbReference type="OrthoDB" id="10262656at2759"/>
<feature type="transmembrane region" description="Helical" evidence="6">
    <location>
        <begin position="115"/>
        <end position="132"/>
    </location>
</feature>
<evidence type="ECO:0000256" key="4">
    <source>
        <dbReference type="ARBA" id="ARBA00022989"/>
    </source>
</evidence>
<feature type="domain" description="Major facilitator superfamily (MFS) profile" evidence="7">
    <location>
        <begin position="49"/>
        <end position="462"/>
    </location>
</feature>
<evidence type="ECO:0000313" key="9">
    <source>
        <dbReference type="EMBL" id="CAF3866403.1"/>
    </source>
</evidence>
<feature type="transmembrane region" description="Helical" evidence="6">
    <location>
        <begin position="48"/>
        <end position="72"/>
    </location>
</feature>
<dbReference type="PANTHER" id="PTHR23502:SF132">
    <property type="entry name" value="POLYAMINE TRANSPORTER 2-RELATED"/>
    <property type="match status" value="1"/>
</dbReference>
<feature type="transmembrane region" description="Helical" evidence="6">
    <location>
        <begin position="370"/>
        <end position="393"/>
    </location>
</feature>
<evidence type="ECO:0000256" key="1">
    <source>
        <dbReference type="ARBA" id="ARBA00004141"/>
    </source>
</evidence>
<feature type="transmembrane region" description="Helical" evidence="6">
    <location>
        <begin position="439"/>
        <end position="459"/>
    </location>
</feature>
<dbReference type="EMBL" id="CAJNON010000289">
    <property type="protein sequence ID" value="CAF1171900.1"/>
    <property type="molecule type" value="Genomic_DNA"/>
</dbReference>
<dbReference type="InterPro" id="IPR036259">
    <property type="entry name" value="MFS_trans_sf"/>
</dbReference>
<dbReference type="GO" id="GO:0022857">
    <property type="term" value="F:transmembrane transporter activity"/>
    <property type="evidence" value="ECO:0007669"/>
    <property type="project" value="InterPro"/>
</dbReference>
<protein>
    <recommendedName>
        <fullName evidence="7">Major facilitator superfamily (MFS) profile domain-containing protein</fullName>
    </recommendedName>
</protein>